<evidence type="ECO:0000313" key="1">
    <source>
        <dbReference type="EMBL" id="GFT06832.1"/>
    </source>
</evidence>
<keyword evidence="2" id="KW-1185">Reference proteome</keyword>
<dbReference type="EMBL" id="BMAW01008099">
    <property type="protein sequence ID" value="GFT06832.1"/>
    <property type="molecule type" value="Genomic_DNA"/>
</dbReference>
<proteinExistence type="predicted"/>
<protein>
    <submittedName>
        <fullName evidence="1">Uncharacterized protein</fullName>
    </submittedName>
</protein>
<reference evidence="1" key="1">
    <citation type="submission" date="2020-08" db="EMBL/GenBank/DDBJ databases">
        <title>Multicomponent nature underlies the extraordinary mechanical properties of spider dragline silk.</title>
        <authorList>
            <person name="Kono N."/>
            <person name="Nakamura H."/>
            <person name="Mori M."/>
            <person name="Yoshida Y."/>
            <person name="Ohtoshi R."/>
            <person name="Malay A.D."/>
            <person name="Moran D.A.P."/>
            <person name="Tomita M."/>
            <person name="Numata K."/>
            <person name="Arakawa K."/>
        </authorList>
    </citation>
    <scope>NUCLEOTIDE SEQUENCE</scope>
</reference>
<dbReference type="AlphaFoldDB" id="A0A8X6NCX7"/>
<gene>
    <name evidence="1" type="ORF">NPIL_224791</name>
</gene>
<dbReference type="Proteomes" id="UP000887013">
    <property type="component" value="Unassembled WGS sequence"/>
</dbReference>
<name>A0A8X6NCX7_NEPPI</name>
<sequence>MCCNTPTLDCRFSTVSANNNAVTREQFEGGNRSDEHMDVKQHARSLDISSQGYELSRSVRPHEIAYRRNYIIRGRSVLNCRVLSIFVPLNARPLV</sequence>
<evidence type="ECO:0000313" key="2">
    <source>
        <dbReference type="Proteomes" id="UP000887013"/>
    </source>
</evidence>
<comment type="caution">
    <text evidence="1">The sequence shown here is derived from an EMBL/GenBank/DDBJ whole genome shotgun (WGS) entry which is preliminary data.</text>
</comment>
<organism evidence="1 2">
    <name type="scientific">Nephila pilipes</name>
    <name type="common">Giant wood spider</name>
    <name type="synonym">Nephila maculata</name>
    <dbReference type="NCBI Taxonomy" id="299642"/>
    <lineage>
        <taxon>Eukaryota</taxon>
        <taxon>Metazoa</taxon>
        <taxon>Ecdysozoa</taxon>
        <taxon>Arthropoda</taxon>
        <taxon>Chelicerata</taxon>
        <taxon>Arachnida</taxon>
        <taxon>Araneae</taxon>
        <taxon>Araneomorphae</taxon>
        <taxon>Entelegynae</taxon>
        <taxon>Araneoidea</taxon>
        <taxon>Nephilidae</taxon>
        <taxon>Nephila</taxon>
    </lineage>
</organism>
<accession>A0A8X6NCX7</accession>